<dbReference type="Pfam" id="PF00933">
    <property type="entry name" value="Glyco_hydro_3"/>
    <property type="match status" value="1"/>
</dbReference>
<comment type="caution">
    <text evidence="9">The sequence shown here is derived from an EMBL/GenBank/DDBJ whole genome shotgun (WGS) entry which is preliminary data.</text>
</comment>
<evidence type="ECO:0000313" key="9">
    <source>
        <dbReference type="EMBL" id="MDQ7936174.1"/>
    </source>
</evidence>
<evidence type="ECO:0000256" key="1">
    <source>
        <dbReference type="ARBA" id="ARBA00000448"/>
    </source>
</evidence>
<dbReference type="PRINTS" id="PR00133">
    <property type="entry name" value="GLHYDRLASE3"/>
</dbReference>
<dbReference type="InterPro" id="IPR002772">
    <property type="entry name" value="Glyco_hydro_3_C"/>
</dbReference>
<dbReference type="PANTHER" id="PTHR30620:SF16">
    <property type="entry name" value="LYSOSOMAL BETA GLUCOSIDASE"/>
    <property type="match status" value="1"/>
</dbReference>
<evidence type="ECO:0000313" key="10">
    <source>
        <dbReference type="Proteomes" id="UP001227831"/>
    </source>
</evidence>
<dbReference type="Pfam" id="PF01915">
    <property type="entry name" value="Glyco_hydro_3_C"/>
    <property type="match status" value="1"/>
</dbReference>
<evidence type="ECO:0000259" key="8">
    <source>
        <dbReference type="SMART" id="SM01217"/>
    </source>
</evidence>
<keyword evidence="5 7" id="KW-0378">Hydrolase</keyword>
<evidence type="ECO:0000256" key="6">
    <source>
        <dbReference type="ARBA" id="ARBA00023295"/>
    </source>
</evidence>
<evidence type="ECO:0000256" key="7">
    <source>
        <dbReference type="RuleBase" id="RU361161"/>
    </source>
</evidence>
<dbReference type="InterPro" id="IPR017853">
    <property type="entry name" value="GH"/>
</dbReference>
<dbReference type="InterPro" id="IPR036962">
    <property type="entry name" value="Glyco_hydro_3_N_sf"/>
</dbReference>
<dbReference type="Gene3D" id="2.60.40.10">
    <property type="entry name" value="Immunoglobulins"/>
    <property type="match status" value="1"/>
</dbReference>
<gene>
    <name evidence="9" type="primary">bglX</name>
    <name evidence="9" type="ORF">RA086_00730</name>
</gene>
<dbReference type="Pfam" id="PF14310">
    <property type="entry name" value="Fn3-like"/>
    <property type="match status" value="1"/>
</dbReference>
<feature type="domain" description="Fibronectin type III-like" evidence="8">
    <location>
        <begin position="656"/>
        <end position="725"/>
    </location>
</feature>
<evidence type="ECO:0000256" key="3">
    <source>
        <dbReference type="ARBA" id="ARBA00012744"/>
    </source>
</evidence>
<sequence>MEDKKLHAVLDHLTLQEKIGQLIQLPGNFFDVHTATTGPEKKLGIDAAVVDMCGSVLNVAGAEKTRRVQDQHLKKNKIPLLFMSDIVYGFKTIYPIPLGLGATWDPELIEKDYQNTADEAKASGNQVAFAPMVDLVRDARWGRVLESTGEDPLLNSQYASAMVRGFQHNFDAKHGIAACVKHFAAYGAVESGKEYNSVDMSERELRQNYLPSYKAAVDAGTKLVMTAFNTMNGVPITGNKWLLKDILRDEWGFDGIIISDYAAVAELVNHGFVPTNHEATEQAFNATVDIDMKSPCYANELQPLLKEGRIDVQKIDEACWRVLKLKNEMGLFEDPYRGASVEAEKEQLITPKKRALARKTANEASVLLKNDGILPLSSDQKVALIGPYSNSQELIGLWAVHGDTKDVISIETAFNEKVDAGHLRSTLGTSLMAADDNYQGMGMSESQFKQAILSSDEQKKEDQKVAELSAWADVVVMPVGEHTVQSGEAGSRANINLPAQQVALIHRVAKSGKPIVLVTISGRPLVLSDVETDASAILQAWFPGTEGGHAIADIIFGKTNPSGRLSMGFPRSVGQLPQYYSHLSTGRSPLTSGHSSRYMSKYTDVKDGPLYPFGFGLSYHQAEYRNLTLSQDKMMADQTLQVSVELENSSAIAGTETVQLYLQDVFASVVQPVKVLKDYQRVTLKAYETKTIVFTITAEMLQFYGQQNQLTIEPGQFNVFVGNNSRDCMKTSFEFI</sequence>
<dbReference type="InterPro" id="IPR019800">
    <property type="entry name" value="Glyco_hydro_3_AS"/>
</dbReference>
<dbReference type="PROSITE" id="PS00775">
    <property type="entry name" value="GLYCOSYL_HYDROL_F3"/>
    <property type="match status" value="1"/>
</dbReference>
<evidence type="ECO:0000256" key="2">
    <source>
        <dbReference type="ARBA" id="ARBA00005336"/>
    </source>
</evidence>
<organism evidence="9 10">
    <name type="scientific">Lactiplantibacillus brownii</name>
    <dbReference type="NCBI Taxonomy" id="3069269"/>
    <lineage>
        <taxon>Bacteria</taxon>
        <taxon>Bacillati</taxon>
        <taxon>Bacillota</taxon>
        <taxon>Bacilli</taxon>
        <taxon>Lactobacillales</taxon>
        <taxon>Lactobacillaceae</taxon>
        <taxon>Lactiplantibacillus</taxon>
    </lineage>
</organism>
<keyword evidence="10" id="KW-1185">Reference proteome</keyword>
<dbReference type="NCBIfam" id="NF011678">
    <property type="entry name" value="PRK15098.1"/>
    <property type="match status" value="1"/>
</dbReference>
<dbReference type="RefSeq" id="WP_308702018.1">
    <property type="nucleotide sequence ID" value="NZ_AP027463.1"/>
</dbReference>
<dbReference type="PANTHER" id="PTHR30620">
    <property type="entry name" value="PERIPLASMIC BETA-GLUCOSIDASE-RELATED"/>
    <property type="match status" value="1"/>
</dbReference>
<dbReference type="Proteomes" id="UP001227831">
    <property type="component" value="Unassembled WGS sequence"/>
</dbReference>
<comment type="similarity">
    <text evidence="2 7">Belongs to the glycosyl hydrolase 3 family.</text>
</comment>
<dbReference type="InterPro" id="IPR036881">
    <property type="entry name" value="Glyco_hydro_3_C_sf"/>
</dbReference>
<dbReference type="GO" id="GO:0008422">
    <property type="term" value="F:beta-glucosidase activity"/>
    <property type="evidence" value="ECO:0007669"/>
    <property type="project" value="UniProtKB-EC"/>
</dbReference>
<proteinExistence type="inferred from homology"/>
<dbReference type="SMART" id="SM01217">
    <property type="entry name" value="Fn3_like"/>
    <property type="match status" value="1"/>
</dbReference>
<comment type="catalytic activity">
    <reaction evidence="1">
        <text>Hydrolysis of terminal, non-reducing beta-D-glucosyl residues with release of beta-D-glucose.</text>
        <dbReference type="EC" id="3.2.1.21"/>
    </reaction>
</comment>
<reference evidence="9 10" key="1">
    <citation type="journal article" date="2023" name="Int. J. Syst. Evol. Microbiol.">
        <title>Lactiplantibacillus brownii sp. nov., a novel psychrotolerant species isolated from sauerkraut.</title>
        <authorList>
            <person name="Heng Y.C."/>
            <person name="Silvaraju S."/>
            <person name="Lee J.K.Y."/>
            <person name="Kittelmann S."/>
        </authorList>
    </citation>
    <scope>NUCLEOTIDE SEQUENCE [LARGE SCALE GENOMIC DNA]</scope>
    <source>
        <strain evidence="9 10">WILCCON 0030</strain>
    </source>
</reference>
<dbReference type="EC" id="3.2.1.21" evidence="3"/>
<dbReference type="InterPro" id="IPR026891">
    <property type="entry name" value="Fn3-like"/>
</dbReference>
<evidence type="ECO:0000256" key="5">
    <source>
        <dbReference type="ARBA" id="ARBA00022801"/>
    </source>
</evidence>
<keyword evidence="4" id="KW-0732">Signal</keyword>
<name>A0ABU1A5A9_9LACO</name>
<accession>A0ABU1A5A9</accession>
<keyword evidence="6 7" id="KW-0326">Glycosidase</keyword>
<dbReference type="SUPFAM" id="SSF52279">
    <property type="entry name" value="Beta-D-glucan exohydrolase, C-terminal domain"/>
    <property type="match status" value="1"/>
</dbReference>
<dbReference type="InterPro" id="IPR051915">
    <property type="entry name" value="Cellulose_Degrad_GH3"/>
</dbReference>
<dbReference type="SUPFAM" id="SSF51445">
    <property type="entry name" value="(Trans)glycosidases"/>
    <property type="match status" value="1"/>
</dbReference>
<dbReference type="Gene3D" id="3.40.50.1700">
    <property type="entry name" value="Glycoside hydrolase family 3 C-terminal domain"/>
    <property type="match status" value="1"/>
</dbReference>
<protein>
    <recommendedName>
        <fullName evidence="3">beta-glucosidase</fullName>
        <ecNumber evidence="3">3.2.1.21</ecNumber>
    </recommendedName>
</protein>
<dbReference type="Gene3D" id="3.20.20.300">
    <property type="entry name" value="Glycoside hydrolase, family 3, N-terminal domain"/>
    <property type="match status" value="1"/>
</dbReference>
<evidence type="ECO:0000256" key="4">
    <source>
        <dbReference type="ARBA" id="ARBA00022729"/>
    </source>
</evidence>
<dbReference type="InterPro" id="IPR001764">
    <property type="entry name" value="Glyco_hydro_3_N"/>
</dbReference>
<dbReference type="InterPro" id="IPR013783">
    <property type="entry name" value="Ig-like_fold"/>
</dbReference>
<dbReference type="EMBL" id="JAVCWF010000001">
    <property type="protein sequence ID" value="MDQ7936174.1"/>
    <property type="molecule type" value="Genomic_DNA"/>
</dbReference>